<dbReference type="Gene3D" id="3.30.1370.100">
    <property type="entry name" value="MutL, C-terminal domain, regulatory subdomain"/>
    <property type="match status" value="1"/>
</dbReference>
<feature type="compositionally biased region" description="Polar residues" evidence="4">
    <location>
        <begin position="460"/>
        <end position="471"/>
    </location>
</feature>
<reference evidence="7 8" key="1">
    <citation type="journal article" date="2006" name="Nature">
        <title>Insights from the genome of the biotrophic fungal plant pathogen Ustilago maydis.</title>
        <authorList>
            <person name="Kamper J."/>
            <person name="Kahmann R."/>
            <person name="Bolker M."/>
            <person name="Ma L.J."/>
            <person name="Brefort T."/>
            <person name="Saville B.J."/>
            <person name="Banuett F."/>
            <person name="Kronstad J.W."/>
            <person name="Gold S.E."/>
            <person name="Muller O."/>
            <person name="Perlin M.H."/>
            <person name="Wosten H.A."/>
            <person name="de Vries R."/>
            <person name="Ruiz-Herrera J."/>
            <person name="Reynaga-Pena C.G."/>
            <person name="Snetselaar K."/>
            <person name="McCann M."/>
            <person name="Perez-Martin J."/>
            <person name="Feldbrugge M."/>
            <person name="Basse C.W."/>
            <person name="Steinberg G."/>
            <person name="Ibeas J.I."/>
            <person name="Holloman W."/>
            <person name="Guzman P."/>
            <person name="Farman M."/>
            <person name="Stajich J.E."/>
            <person name="Sentandreu R."/>
            <person name="Gonzalez-Prieto J.M."/>
            <person name="Kennell J.C."/>
            <person name="Molina L."/>
            <person name="Schirawski J."/>
            <person name="Mendoza-Mendoza A."/>
            <person name="Greilinger D."/>
            <person name="Munch K."/>
            <person name="Rossel N."/>
            <person name="Scherer M."/>
            <person name="Vranes M."/>
            <person name="Ladendorf O."/>
            <person name="Vincon V."/>
            <person name="Fuchs U."/>
            <person name="Sandrock B."/>
            <person name="Meng S."/>
            <person name="Ho E.C."/>
            <person name="Cahill M.J."/>
            <person name="Boyce K.J."/>
            <person name="Klose J."/>
            <person name="Klosterman S.J."/>
            <person name="Deelstra H.J."/>
            <person name="Ortiz-Castellanos L."/>
            <person name="Li W."/>
            <person name="Sanchez-Alonso P."/>
            <person name="Schreier P.H."/>
            <person name="Hauser-Hahn I."/>
            <person name="Vaupel M."/>
            <person name="Koopmann E."/>
            <person name="Friedrich G."/>
            <person name="Voss H."/>
            <person name="Schluter T."/>
            <person name="Margolis J."/>
            <person name="Platt D."/>
            <person name="Swimmer C."/>
            <person name="Gnirke A."/>
            <person name="Chen F."/>
            <person name="Vysotskaia V."/>
            <person name="Mannhaupt G."/>
            <person name="Guldener U."/>
            <person name="Munsterkotter M."/>
            <person name="Haase D."/>
            <person name="Oesterheld M."/>
            <person name="Mewes H.W."/>
            <person name="Mauceli E.W."/>
            <person name="DeCaprio D."/>
            <person name="Wade C.M."/>
            <person name="Butler J."/>
            <person name="Young S."/>
            <person name="Jaffe D.B."/>
            <person name="Calvo S."/>
            <person name="Nusbaum C."/>
            <person name="Galagan J."/>
            <person name="Birren B.W."/>
        </authorList>
    </citation>
    <scope>NUCLEOTIDE SEQUENCE [LARGE SCALE GENOMIC DNA]</scope>
    <source>
        <strain evidence="8">DSM 14603 / FGSC 9021 / UM521</strain>
    </source>
</reference>
<dbReference type="OrthoDB" id="10263226at2759"/>
<evidence type="ECO:0000259" key="5">
    <source>
        <dbReference type="SMART" id="SM00853"/>
    </source>
</evidence>
<feature type="compositionally biased region" description="Basic and acidic residues" evidence="4">
    <location>
        <begin position="535"/>
        <end position="546"/>
    </location>
</feature>
<dbReference type="RefSeq" id="XP_011387852.1">
    <property type="nucleotide sequence ID" value="XM_011389550.1"/>
</dbReference>
<dbReference type="InterPro" id="IPR042120">
    <property type="entry name" value="MutL_C_dimsub"/>
</dbReference>
<dbReference type="GeneID" id="23562798"/>
<protein>
    <recommendedName>
        <fullName evidence="3">DNA mismatch repair protein PMS1</fullName>
    </recommendedName>
</protein>
<evidence type="ECO:0000259" key="6">
    <source>
        <dbReference type="SMART" id="SM01340"/>
    </source>
</evidence>
<keyword evidence="2" id="KW-0227">DNA damage</keyword>
<dbReference type="SUPFAM" id="SSF55874">
    <property type="entry name" value="ATPase domain of HSP90 chaperone/DNA topoisomerase II/histidine kinase"/>
    <property type="match status" value="1"/>
</dbReference>
<dbReference type="InterPro" id="IPR038973">
    <property type="entry name" value="MutL/Mlh/Pms-like"/>
</dbReference>
<evidence type="ECO:0000313" key="8">
    <source>
        <dbReference type="Proteomes" id="UP000000561"/>
    </source>
</evidence>
<organism evidence="7 8">
    <name type="scientific">Mycosarcoma maydis</name>
    <name type="common">Corn smut fungus</name>
    <name type="synonym">Ustilago maydis</name>
    <dbReference type="NCBI Taxonomy" id="5270"/>
    <lineage>
        <taxon>Eukaryota</taxon>
        <taxon>Fungi</taxon>
        <taxon>Dikarya</taxon>
        <taxon>Basidiomycota</taxon>
        <taxon>Ustilaginomycotina</taxon>
        <taxon>Ustilaginomycetes</taxon>
        <taxon>Ustilaginales</taxon>
        <taxon>Ustilaginaceae</taxon>
        <taxon>Mycosarcoma</taxon>
    </lineage>
</organism>
<evidence type="ECO:0000256" key="3">
    <source>
        <dbReference type="ARBA" id="ARBA00070941"/>
    </source>
</evidence>
<dbReference type="OMA" id="SFNNVQY"/>
<dbReference type="CDD" id="cd03484">
    <property type="entry name" value="MutL_Trans_hPMS_2_like"/>
    <property type="match status" value="1"/>
</dbReference>
<dbReference type="EMBL" id="CM003142">
    <property type="protein sequence ID" value="KIS70780.1"/>
    <property type="molecule type" value="Genomic_DNA"/>
</dbReference>
<dbReference type="GO" id="GO:0000710">
    <property type="term" value="P:meiotic mismatch repair"/>
    <property type="evidence" value="ECO:0007669"/>
    <property type="project" value="UniProtKB-ARBA"/>
</dbReference>
<evidence type="ECO:0000256" key="2">
    <source>
        <dbReference type="ARBA" id="ARBA00022763"/>
    </source>
</evidence>
<dbReference type="SUPFAM" id="SSF54211">
    <property type="entry name" value="Ribosomal protein S5 domain 2-like"/>
    <property type="match status" value="1"/>
</dbReference>
<dbReference type="Proteomes" id="UP000000561">
    <property type="component" value="Chromosome 3"/>
</dbReference>
<dbReference type="Pfam" id="PF13589">
    <property type="entry name" value="HATPase_c_3"/>
    <property type="match status" value="1"/>
</dbReference>
<dbReference type="GO" id="GO:0140664">
    <property type="term" value="F:ATP-dependent DNA damage sensor activity"/>
    <property type="evidence" value="ECO:0007669"/>
    <property type="project" value="InterPro"/>
</dbReference>
<dbReference type="SMART" id="SM00853">
    <property type="entry name" value="MutL_C"/>
    <property type="match status" value="1"/>
</dbReference>
<accession>A0A0D1E8Q1</accession>
<dbReference type="InterPro" id="IPR037198">
    <property type="entry name" value="MutL_C_sf"/>
</dbReference>
<dbReference type="SMART" id="SM01340">
    <property type="entry name" value="DNA_mis_repair"/>
    <property type="match status" value="1"/>
</dbReference>
<name>A0A0D1E8Q1_MYCMD</name>
<dbReference type="Gene3D" id="3.30.230.10">
    <property type="match status" value="1"/>
</dbReference>
<dbReference type="PROSITE" id="PS00058">
    <property type="entry name" value="DNA_MISMATCH_REPAIR_1"/>
    <property type="match status" value="1"/>
</dbReference>
<dbReference type="GO" id="GO:0032389">
    <property type="term" value="C:MutLalpha complex"/>
    <property type="evidence" value="ECO:0000318"/>
    <property type="project" value="GO_Central"/>
</dbReference>
<dbReference type="GO" id="GO:0016887">
    <property type="term" value="F:ATP hydrolysis activity"/>
    <property type="evidence" value="ECO:0000318"/>
    <property type="project" value="GO_Central"/>
</dbReference>
<dbReference type="InterPro" id="IPR002099">
    <property type="entry name" value="MutL/Mlh/PMS"/>
</dbReference>
<dbReference type="Pfam" id="PF08676">
    <property type="entry name" value="MutL_C"/>
    <property type="match status" value="1"/>
</dbReference>
<feature type="compositionally biased region" description="Acidic residues" evidence="4">
    <location>
        <begin position="446"/>
        <end position="456"/>
    </location>
</feature>
<dbReference type="CDD" id="cd16926">
    <property type="entry name" value="HATPase_MutL-MLH-PMS-like"/>
    <property type="match status" value="1"/>
</dbReference>
<dbReference type="InterPro" id="IPR020568">
    <property type="entry name" value="Ribosomal_Su5_D2-typ_SF"/>
</dbReference>
<dbReference type="VEuPathDB" id="FungiDB:UMAG_01932"/>
<dbReference type="PANTHER" id="PTHR10073">
    <property type="entry name" value="DNA MISMATCH REPAIR PROTEIN MLH, PMS, MUTL"/>
    <property type="match status" value="1"/>
</dbReference>
<dbReference type="InterPro" id="IPR036890">
    <property type="entry name" value="HATPase_C_sf"/>
</dbReference>
<dbReference type="Gene3D" id="3.30.565.10">
    <property type="entry name" value="Histidine kinase-like ATPase, C-terminal domain"/>
    <property type="match status" value="1"/>
</dbReference>
<dbReference type="NCBIfam" id="TIGR00585">
    <property type="entry name" value="mutl"/>
    <property type="match status" value="1"/>
</dbReference>
<dbReference type="GO" id="GO:0030983">
    <property type="term" value="F:mismatched DNA binding"/>
    <property type="evidence" value="ECO:0007669"/>
    <property type="project" value="InterPro"/>
</dbReference>
<dbReference type="InterPro" id="IPR013507">
    <property type="entry name" value="DNA_mismatch_S5_2-like"/>
</dbReference>
<evidence type="ECO:0000256" key="4">
    <source>
        <dbReference type="SAM" id="MobiDB-lite"/>
    </source>
</evidence>
<feature type="domain" description="DNA mismatch repair protein S5" evidence="6">
    <location>
        <begin position="240"/>
        <end position="392"/>
    </location>
</feature>
<proteinExistence type="inferred from homology"/>
<dbReference type="InterPro" id="IPR042121">
    <property type="entry name" value="MutL_C_regsub"/>
</dbReference>
<evidence type="ECO:0000256" key="1">
    <source>
        <dbReference type="ARBA" id="ARBA00006082"/>
    </source>
</evidence>
<dbReference type="FunFam" id="3.30.1370.100:FF:000001">
    <property type="entry name" value="Mismatch repair endonuclease pms1, putative"/>
    <property type="match status" value="1"/>
</dbReference>
<dbReference type="GO" id="GO:0006298">
    <property type="term" value="P:mismatch repair"/>
    <property type="evidence" value="ECO:0000318"/>
    <property type="project" value="GO_Central"/>
</dbReference>
<sequence length="971" mass="106385">MVQKDGVAASIVDRNVSSGSSVIRAIPSHDVHRITSGQVVLDLQTAVKELVENALDASATNIAVNFRDYGADSFEVVDNGTGIDASNYANVALKHYTSKLSSFSDLSLVRTFGFRGEALSSLCALAKVTIHTATSDQAPMGTILQLGKSGKVESDTGRAARQRGTTIIVEGLFKVLPVRRKEFEKNLKREYTKTQNLLQAYALITKGVRWTSTNTPAGGRKTPQFSVNSSTSDNYLSANVSALFGAKVVPTLMPLNLELTFSVARSPNKLIQHTVEAHGDNDDEEILPGDESSTVNVMGLISKPIHGSGRTSSDRQFFYINGRPWDAGRVGRAFNEVYKSYNSNHFPFVAADFRLPTDSYDVNITPDKRTIFLHEENRLIEKVKQALEELFAPSRATFFVNGASHSLRNGSGVTRLSAQSRLGGFTAKTDDEPMADDLALHPEIDPAAESDEDPEDAQTHQDVGQYAQQADSDSEEAEPYAKVRSLSGASHAIDLEYREDSNSPSPLNGQGRVEQADDDRSEADIPALSAPEPDSPCHDSSKREYDGVLDTNQASCAPTKRQRVVQSLAKEPESPASEQSHNNAHFVLASLRTFALPGTQIADHLPVSNWMAVGNQDEQSTPMAMAGEKADMSSEEDLEFDHPVAQVAAIDDDQVECADEPLSNKFASMRKDAAVSDLIEHEQIISFDLDRLQQRLLQRRTPSWSTPSGLPASEREELLQGAGVENQDEAQVERALSRVIHKDDFAAMEVIGQFNLGFIIARRRTRPDSSSHDMDDLFIVDQHASDEKFNFETLQLTTQIRSQKLIVPRPLELSASDELVAIEHQETLLSNGFDISVSETGLPGTRAKLVAQPISKATVFGVKDLEELLYLLRDTSAGSEAARSIRCSKARAMFASRACRKSIMIGTALTRGRMKSVLNNMGTIEQPWNCPHGRPTMRHLVCLKTVDAEGQARKAQSDENPSWEELVECLA</sequence>
<dbReference type="GO" id="GO:0005524">
    <property type="term" value="F:ATP binding"/>
    <property type="evidence" value="ECO:0007669"/>
    <property type="project" value="InterPro"/>
</dbReference>
<dbReference type="InterPro" id="IPR014790">
    <property type="entry name" value="MutL_C"/>
</dbReference>
<dbReference type="eggNOG" id="KOG1978">
    <property type="taxonomic scope" value="Eukaryota"/>
</dbReference>
<dbReference type="Pfam" id="PF01119">
    <property type="entry name" value="DNA_mis_repair"/>
    <property type="match status" value="1"/>
</dbReference>
<dbReference type="FunCoup" id="A0A0D1E8Q1">
    <property type="interactions" value="361"/>
</dbReference>
<dbReference type="PANTHER" id="PTHR10073:SF52">
    <property type="entry name" value="MISMATCH REPAIR ENDONUCLEASE PMS2"/>
    <property type="match status" value="1"/>
</dbReference>
<dbReference type="FunFam" id="3.30.565.10:FF:000014">
    <property type="entry name" value="Mismatch repair endonuclease pms1, putative"/>
    <property type="match status" value="1"/>
</dbReference>
<dbReference type="STRING" id="237631.A0A0D1E8Q1"/>
<evidence type="ECO:0000313" key="7">
    <source>
        <dbReference type="EMBL" id="KIS70780.1"/>
    </source>
</evidence>
<comment type="similarity">
    <text evidence="1">Belongs to the DNA mismatch repair MutL/HexB family.</text>
</comment>
<feature type="domain" description="MutL C-terminal dimerisation" evidence="5">
    <location>
        <begin position="750"/>
        <end position="909"/>
    </location>
</feature>
<dbReference type="SUPFAM" id="SSF118116">
    <property type="entry name" value="DNA mismatch repair protein MutL"/>
    <property type="match status" value="1"/>
</dbReference>
<feature type="region of interest" description="Disordered" evidence="4">
    <location>
        <begin position="497"/>
        <end position="581"/>
    </location>
</feature>
<dbReference type="AlphaFoldDB" id="A0A0D1E8Q1"/>
<dbReference type="InterPro" id="IPR014721">
    <property type="entry name" value="Ribsml_uS5_D2-typ_fold_subgr"/>
</dbReference>
<dbReference type="Gene3D" id="3.30.1540.20">
    <property type="entry name" value="MutL, C-terminal domain, dimerisation subdomain"/>
    <property type="match status" value="1"/>
</dbReference>
<gene>
    <name evidence="7" type="ORF">UMAG_01932</name>
</gene>
<dbReference type="InterPro" id="IPR014762">
    <property type="entry name" value="DNA_mismatch_repair_CS"/>
</dbReference>
<dbReference type="InParanoid" id="A0A0D1E8Q1"/>
<feature type="region of interest" description="Disordered" evidence="4">
    <location>
        <begin position="446"/>
        <end position="484"/>
    </location>
</feature>
<keyword evidence="8" id="KW-1185">Reference proteome</keyword>
<dbReference type="KEGG" id="uma:UMAG_01932"/>